<dbReference type="InterPro" id="IPR010987">
    <property type="entry name" value="Glutathione-S-Trfase_C-like"/>
</dbReference>
<dbReference type="PROSITE" id="PS50405">
    <property type="entry name" value="GST_CTER"/>
    <property type="match status" value="1"/>
</dbReference>
<feature type="domain" description="GST C-terminal" evidence="1">
    <location>
        <begin position="87"/>
        <end position="231"/>
    </location>
</feature>
<dbReference type="PANTHER" id="PTHR43968:SF6">
    <property type="entry name" value="GLUTATHIONE S-TRANSFERASE OMEGA"/>
    <property type="match status" value="1"/>
</dbReference>
<dbReference type="GO" id="GO:0005737">
    <property type="term" value="C:cytoplasm"/>
    <property type="evidence" value="ECO:0007669"/>
    <property type="project" value="TreeGrafter"/>
</dbReference>
<dbReference type="SUPFAM" id="SSF52833">
    <property type="entry name" value="Thioredoxin-like"/>
    <property type="match status" value="1"/>
</dbReference>
<dbReference type="AlphaFoldDB" id="A0AAV0AI72"/>
<dbReference type="InterPro" id="IPR004045">
    <property type="entry name" value="Glutathione_S-Trfase_N"/>
</dbReference>
<evidence type="ECO:0000313" key="3">
    <source>
        <dbReference type="Proteomes" id="UP001153365"/>
    </source>
</evidence>
<comment type="caution">
    <text evidence="2">The sequence shown here is derived from an EMBL/GenBank/DDBJ whole genome shotgun (WGS) entry which is preliminary data.</text>
</comment>
<evidence type="ECO:0000313" key="2">
    <source>
        <dbReference type="EMBL" id="CAH7666498.1"/>
    </source>
</evidence>
<name>A0AAV0AI72_PHAPC</name>
<gene>
    <name evidence="2" type="ORF">PPACK8108_LOCUS850</name>
</gene>
<dbReference type="Gene3D" id="1.20.1050.10">
    <property type="match status" value="1"/>
</dbReference>
<proteinExistence type="predicted"/>
<dbReference type="SUPFAM" id="SSF47616">
    <property type="entry name" value="GST C-terminal domain-like"/>
    <property type="match status" value="1"/>
</dbReference>
<keyword evidence="3" id="KW-1185">Reference proteome</keyword>
<organism evidence="2 3">
    <name type="scientific">Phakopsora pachyrhizi</name>
    <name type="common">Asian soybean rust disease fungus</name>
    <dbReference type="NCBI Taxonomy" id="170000"/>
    <lineage>
        <taxon>Eukaryota</taxon>
        <taxon>Fungi</taxon>
        <taxon>Dikarya</taxon>
        <taxon>Basidiomycota</taxon>
        <taxon>Pucciniomycotina</taxon>
        <taxon>Pucciniomycetes</taxon>
        <taxon>Pucciniales</taxon>
        <taxon>Phakopsoraceae</taxon>
        <taxon>Phakopsora</taxon>
    </lineage>
</organism>
<dbReference type="SUPFAM" id="SSF140860">
    <property type="entry name" value="Pseudo ankyrin repeat-like"/>
    <property type="match status" value="1"/>
</dbReference>
<accession>A0AAV0AI72</accession>
<protein>
    <recommendedName>
        <fullName evidence="1">GST C-terminal domain-containing protein</fullName>
    </recommendedName>
</protein>
<dbReference type="Proteomes" id="UP001153365">
    <property type="component" value="Unassembled WGS sequence"/>
</dbReference>
<dbReference type="Pfam" id="PF13417">
    <property type="entry name" value="GST_N_3"/>
    <property type="match status" value="1"/>
</dbReference>
<sequence>MMILIIGDRNSPFSQRTLFALEERGISYSYQEATDAQKKLDSNPTNPTDYLPFILYRDRVVAGGSVNLIQFLEEAFPNNRPNLLSEDLIERSRERLWSDYIRQYAVPLFVRSLRARIEYQRGDPVALASLGKVLDTYSDACIGPFFSGETLSLPDILIAPFISQARLSFFPRPSSDISRLIDSLANQNYQDYAKRLLDCDSLKRALPKKEVSLQDLEEHLKGRSSRISPPLPRLPPEIVSQIIENVGDYELAETLGVIHQIPKTSPWKDSVTPLDEVILRGNLSKVAATYSIENHKIFTTWGARVMIRFGYTDLLDYFLSVEPAQLHRLCDYILPDIASAWGRNNVLEWARNGEFGLPKHLPETPYNEATLNGHLSTLEWWKNSGLNLKIGNVMDFATMEGSTRSLDWWAKSGLEGKYSKHSLFYATTHGNIKVLDWWLASRLPLIYDKEVLVTATKHGQISSLDWWLKSGLVVYYTNFDIEEAIEDCYTQNQESVKEWWIKRGLDRNGVISNWSEVRILGRNQN</sequence>
<dbReference type="EMBL" id="CALTRL010000115">
    <property type="protein sequence ID" value="CAH7666498.1"/>
    <property type="molecule type" value="Genomic_DNA"/>
</dbReference>
<reference evidence="2" key="1">
    <citation type="submission" date="2022-06" db="EMBL/GenBank/DDBJ databases">
        <authorList>
            <consortium name="SYNGENTA / RWTH Aachen University"/>
        </authorList>
    </citation>
    <scope>NUCLEOTIDE SEQUENCE</scope>
</reference>
<dbReference type="InterPro" id="IPR050983">
    <property type="entry name" value="GST_Omega/HSP26"/>
</dbReference>
<evidence type="ECO:0000259" key="1">
    <source>
        <dbReference type="PROSITE" id="PS50405"/>
    </source>
</evidence>
<dbReference type="InterPro" id="IPR036282">
    <property type="entry name" value="Glutathione-S-Trfase_C_sf"/>
</dbReference>
<dbReference type="InterPro" id="IPR036249">
    <property type="entry name" value="Thioredoxin-like_sf"/>
</dbReference>
<dbReference type="Gene3D" id="3.40.30.10">
    <property type="entry name" value="Glutaredoxin"/>
    <property type="match status" value="1"/>
</dbReference>
<dbReference type="PANTHER" id="PTHR43968">
    <property type="match status" value="1"/>
</dbReference>